<dbReference type="Proteomes" id="UP000282170">
    <property type="component" value="Chromosome"/>
</dbReference>
<name>A0A494UMU0_9ACTN</name>
<dbReference type="Gene3D" id="3.40.50.300">
    <property type="entry name" value="P-loop containing nucleotide triphosphate hydrolases"/>
    <property type="match status" value="1"/>
</dbReference>
<feature type="transmembrane region" description="Helical" evidence="2">
    <location>
        <begin position="378"/>
        <end position="403"/>
    </location>
</feature>
<dbReference type="GO" id="GO:0005524">
    <property type="term" value="F:ATP binding"/>
    <property type="evidence" value="ECO:0007669"/>
    <property type="project" value="UniProtKB-UniRule"/>
</dbReference>
<proteinExistence type="predicted"/>
<sequence length="708" mass="77808">MTETAPEKVNGHVKPQVSLLKFAPAQPSAPVVEKTEEPRRRVRIDHLRRVVVEVRTHDGYRALIRHGAYTWGGARILARRAWESRTTARHERMMRIAEASGNEELVRQWEQRAYAYRFARHRRRVELLQMVMNAPKTIATGVGAGAGVLLLLGVMLAWANHDVADVLTPITAVVEFVAWVAFIAGVIWEPLLYALPFLALAGAWKVGRGQQAAPTWALPADAEERDVVPDENAILRALGKLSIPQLNAAIKEGWQPRWVSPTTRSGNGYHTQLQLPMGVTVEMIAGKKNVLAHNLMRKPIEVWPVEPPKQPGVLDLWVADQGSLSGPIPPWPLLLEGTADYFKGVPVAVSQRGEPIVGKLMASNYMVGGIMGQGKSSLVIALLLGAILAPIVIAEVYCMAYNVDFDPLKPRLRRLVKGDDDEQVKDALDALRRLRDEVTERGKLLESLGGEATKLTRELALKDPRMQPMVVVFDEVHELFGHKEYGKEAGELAVKVLKKARKVGITLIFTTVSPTADSIPRDVTRNTSNRVAFAVGDHVANDGLLGTGKHKAGITATTLIPGVDVGTAVTFGFTSKPFEVIRSHYIARDPEKGIDEVTPVVERAMGLYDGTGPVEEAEHQAADALADVAAVLGDEQRVLVQEVLHRLAEHNPGEYRDWSPTDLKRVLEPYGAEQYKSAGRMVVSRDRVQEAILARLGDDLDDEGADDI</sequence>
<feature type="domain" description="FtsK" evidence="3">
    <location>
        <begin position="353"/>
        <end position="542"/>
    </location>
</feature>
<dbReference type="GO" id="GO:0003677">
    <property type="term" value="F:DNA binding"/>
    <property type="evidence" value="ECO:0007669"/>
    <property type="project" value="InterPro"/>
</dbReference>
<evidence type="ECO:0000313" key="4">
    <source>
        <dbReference type="EMBL" id="AYL34835.1"/>
    </source>
</evidence>
<dbReference type="GO" id="GO:0051301">
    <property type="term" value="P:cell division"/>
    <property type="evidence" value="ECO:0007669"/>
    <property type="project" value="UniProtKB-KW"/>
</dbReference>
<evidence type="ECO:0000313" key="5">
    <source>
        <dbReference type="Proteomes" id="UP000282170"/>
    </source>
</evidence>
<gene>
    <name evidence="4" type="ORF">CNQ36_04985</name>
</gene>
<feature type="binding site" evidence="1">
    <location>
        <begin position="369"/>
        <end position="376"/>
    </location>
    <ligand>
        <name>ATP</name>
        <dbReference type="ChEBI" id="CHEBI:30616"/>
    </ligand>
</feature>
<feature type="transmembrane region" description="Helical" evidence="2">
    <location>
        <begin position="138"/>
        <end position="159"/>
    </location>
</feature>
<dbReference type="KEGG" id="sfug:CNQ36_04985"/>
<accession>A0A494UMU0</accession>
<keyword evidence="2" id="KW-0812">Transmembrane</keyword>
<keyword evidence="4" id="KW-0131">Cell cycle</keyword>
<dbReference type="GeneID" id="93882147"/>
<keyword evidence="2" id="KW-0472">Membrane</keyword>
<evidence type="ECO:0000259" key="3">
    <source>
        <dbReference type="PROSITE" id="PS50901"/>
    </source>
</evidence>
<dbReference type="AlphaFoldDB" id="A0A494UMU0"/>
<dbReference type="Pfam" id="PF01580">
    <property type="entry name" value="FtsK_SpoIIIE"/>
    <property type="match status" value="1"/>
</dbReference>
<feature type="transmembrane region" description="Helical" evidence="2">
    <location>
        <begin position="179"/>
        <end position="201"/>
    </location>
</feature>
<dbReference type="EMBL" id="CP023407">
    <property type="protein sequence ID" value="AYL34835.1"/>
    <property type="molecule type" value="Genomic_DNA"/>
</dbReference>
<reference evidence="4 5" key="1">
    <citation type="submission" date="2017-09" db="EMBL/GenBank/DDBJ databases">
        <authorList>
            <person name="Zhang H."/>
            <person name="Hu S."/>
            <person name="Xu J."/>
            <person name="He Z."/>
        </authorList>
    </citation>
    <scope>NUCLEOTIDE SEQUENCE [LARGE SCALE GENOMIC DNA]</scope>
    <source>
        <strain evidence="4 5">TXX3120</strain>
    </source>
</reference>
<dbReference type="InterPro" id="IPR027417">
    <property type="entry name" value="P-loop_NTPase"/>
</dbReference>
<organism evidence="4 5">
    <name type="scientific">Streptomyces fungicidicus</name>
    <dbReference type="NCBI Taxonomy" id="68203"/>
    <lineage>
        <taxon>Bacteria</taxon>
        <taxon>Bacillati</taxon>
        <taxon>Actinomycetota</taxon>
        <taxon>Actinomycetes</taxon>
        <taxon>Kitasatosporales</taxon>
        <taxon>Streptomycetaceae</taxon>
        <taxon>Streptomyces</taxon>
    </lineage>
</organism>
<keyword evidence="1" id="KW-0547">Nucleotide-binding</keyword>
<dbReference type="PROSITE" id="PS50901">
    <property type="entry name" value="FTSK"/>
    <property type="match status" value="1"/>
</dbReference>
<protein>
    <submittedName>
        <fullName evidence="4">Cell division protein FtsK</fullName>
    </submittedName>
</protein>
<dbReference type="InterPro" id="IPR002543">
    <property type="entry name" value="FtsK_dom"/>
</dbReference>
<keyword evidence="2" id="KW-1133">Transmembrane helix</keyword>
<evidence type="ECO:0000256" key="2">
    <source>
        <dbReference type="SAM" id="Phobius"/>
    </source>
</evidence>
<dbReference type="RefSeq" id="WP_121545094.1">
    <property type="nucleotide sequence ID" value="NZ_CP023407.1"/>
</dbReference>
<dbReference type="SUPFAM" id="SSF52540">
    <property type="entry name" value="P-loop containing nucleoside triphosphate hydrolases"/>
    <property type="match status" value="1"/>
</dbReference>
<keyword evidence="1" id="KW-0067">ATP-binding</keyword>
<keyword evidence="5" id="KW-1185">Reference proteome</keyword>
<evidence type="ECO:0000256" key="1">
    <source>
        <dbReference type="PROSITE-ProRule" id="PRU00289"/>
    </source>
</evidence>
<keyword evidence="4" id="KW-0132">Cell division</keyword>